<dbReference type="OrthoDB" id="438440at2759"/>
<evidence type="ECO:0000313" key="3">
    <source>
        <dbReference type="Proteomes" id="UP000612055"/>
    </source>
</evidence>
<dbReference type="EMBL" id="JAEHOE010000120">
    <property type="protein sequence ID" value="KAG2485922.1"/>
    <property type="molecule type" value="Genomic_DNA"/>
</dbReference>
<dbReference type="Gene3D" id="3.40.50.1820">
    <property type="entry name" value="alpha/beta hydrolase"/>
    <property type="match status" value="1"/>
</dbReference>
<accession>A0A836BRA4</accession>
<proteinExistence type="predicted"/>
<protein>
    <recommendedName>
        <fullName evidence="1">Fungal lipase-type domain-containing protein</fullName>
    </recommendedName>
</protein>
<dbReference type="CDD" id="cd00519">
    <property type="entry name" value="Lipase_3"/>
    <property type="match status" value="1"/>
</dbReference>
<evidence type="ECO:0000313" key="2">
    <source>
        <dbReference type="EMBL" id="KAG2485922.1"/>
    </source>
</evidence>
<dbReference type="PANTHER" id="PTHR46023">
    <property type="entry name" value="LIPASE CLASS 3 PROTEIN-LIKE"/>
    <property type="match status" value="1"/>
</dbReference>
<dbReference type="PANTHER" id="PTHR46023:SF6">
    <property type="entry name" value="LIPASE CLASS 3 FAMILY PROTEIN"/>
    <property type="match status" value="1"/>
</dbReference>
<comment type="caution">
    <text evidence="2">The sequence shown here is derived from an EMBL/GenBank/DDBJ whole genome shotgun (WGS) entry which is preliminary data.</text>
</comment>
<reference evidence="2" key="1">
    <citation type="journal article" date="2020" name="bioRxiv">
        <title>Comparative genomics of Chlamydomonas.</title>
        <authorList>
            <person name="Craig R.J."/>
            <person name="Hasan A.R."/>
            <person name="Ness R.W."/>
            <person name="Keightley P.D."/>
        </authorList>
    </citation>
    <scope>NUCLEOTIDE SEQUENCE</scope>
    <source>
        <strain evidence="2">CCAP 11/70</strain>
    </source>
</reference>
<dbReference type="Pfam" id="PF01764">
    <property type="entry name" value="Lipase_3"/>
    <property type="match status" value="1"/>
</dbReference>
<sequence length="477" mass="50380">MGCGASSAAATGAAPSAKNDPFTKDLKEFVGKLLMEENYAQNLLEELKTKENPTNQVEILLKIILSIIDSVSSTTPPRNEMPEFIAGVLVTFLYHLTVKHAAPAKAVDLKALQDPAAGTAYHVDAKWADSVYDKEAAADPKAALVEALAKEPCSIKVAAADILHFRPTSALARPAVAVALDRERQLILVVVRGTANVKDAITDAAGASAPWMDGYAHEAIAMSARNVFEEVRDQVLALKRENPAFGVRTVGHSLGGGTAGLLALAMHRDAEFCSAVYGTVPVPGKKSKGTYRITAVGFGSAAALNKELTEEVHPYVTTVVHDADLVPRLCLANISDFVALADAMVDTFKAVAEDVKKLINGETPEGYDGMKVMKMISKAAKDPAGLVKDLIDEKLDAAADKAEDAREGDETRLYAPGRLLFLAKPEGGGASKAYAISKGSMATGASKILLKGSMLKDHGMANYAHVLLTGEVLPPPP</sequence>
<dbReference type="GO" id="GO:0006629">
    <property type="term" value="P:lipid metabolic process"/>
    <property type="evidence" value="ECO:0007669"/>
    <property type="project" value="InterPro"/>
</dbReference>
<name>A0A836BRA4_9CHLO</name>
<dbReference type="SUPFAM" id="SSF53474">
    <property type="entry name" value="alpha/beta-Hydrolases"/>
    <property type="match status" value="1"/>
</dbReference>
<organism evidence="2 3">
    <name type="scientific">Edaphochlamys debaryana</name>
    <dbReference type="NCBI Taxonomy" id="47281"/>
    <lineage>
        <taxon>Eukaryota</taxon>
        <taxon>Viridiplantae</taxon>
        <taxon>Chlorophyta</taxon>
        <taxon>core chlorophytes</taxon>
        <taxon>Chlorophyceae</taxon>
        <taxon>CS clade</taxon>
        <taxon>Chlamydomonadales</taxon>
        <taxon>Chlamydomonadales incertae sedis</taxon>
        <taxon>Edaphochlamys</taxon>
    </lineage>
</organism>
<dbReference type="InterPro" id="IPR029058">
    <property type="entry name" value="AB_hydrolase_fold"/>
</dbReference>
<dbReference type="InterPro" id="IPR002921">
    <property type="entry name" value="Fungal_lipase-type"/>
</dbReference>
<dbReference type="Proteomes" id="UP000612055">
    <property type="component" value="Unassembled WGS sequence"/>
</dbReference>
<evidence type="ECO:0000259" key="1">
    <source>
        <dbReference type="Pfam" id="PF01764"/>
    </source>
</evidence>
<feature type="domain" description="Fungal lipase-type" evidence="1">
    <location>
        <begin position="189"/>
        <end position="331"/>
    </location>
</feature>
<gene>
    <name evidence="2" type="ORF">HYH03_015366</name>
</gene>
<dbReference type="AlphaFoldDB" id="A0A836BRA4"/>
<keyword evidence="3" id="KW-1185">Reference proteome</keyword>